<dbReference type="Pfam" id="PF05630">
    <property type="entry name" value="NPP1"/>
    <property type="match status" value="1"/>
</dbReference>
<feature type="signal peptide" evidence="1">
    <location>
        <begin position="1"/>
        <end position="18"/>
    </location>
</feature>
<evidence type="ECO:0000256" key="1">
    <source>
        <dbReference type="SAM" id="SignalP"/>
    </source>
</evidence>
<name>A0A6H0XQ45_9PEZI</name>
<feature type="chain" id="PRO_5026343719" evidence="1">
    <location>
        <begin position="19"/>
        <end position="275"/>
    </location>
</feature>
<sequence length="275" mass="30730">MTKLIFATALLSALAVQATPLELSKREILQALPQNADKIELQYQPYFDWDTDGCYQTAAIDPSGKLNGGLSMTGTPQGKCRDPVQLENSNTYSRRRCNNGICGIVYEYYYEKDQNGLGPGAIGHRHDFENVVVFVNVKENRVLRVAASQHSGYEARDKDFPLDGTHPLMVYHKDGRKLHFYHSKEILTVIANTHCNRFANADDIKRPENYQGHFFRAPLVGWLGWPNAGLRDKMNNNNWGAATPKTREASFAEALKKAGAANVGLNPNGPDDYLL</sequence>
<evidence type="ECO:0000313" key="2">
    <source>
        <dbReference type="EMBL" id="QIW96770.1"/>
    </source>
</evidence>
<keyword evidence="3" id="KW-1185">Reference proteome</keyword>
<dbReference type="PIRSF" id="PIRSF029958">
    <property type="entry name" value="Necrosis-inducing_protein"/>
    <property type="match status" value="1"/>
</dbReference>
<gene>
    <name evidence="2" type="ORF">AMS68_002288</name>
</gene>
<dbReference type="OrthoDB" id="89086at2759"/>
<accession>A0A6H0XQ45</accession>
<dbReference type="PANTHER" id="PTHR33657">
    <property type="entry name" value="DOMAIN PROTEIN, PUTATIVE (AFU_ORTHOLOGUE AFUA_5G00600)-RELATED"/>
    <property type="match status" value="1"/>
</dbReference>
<proteinExistence type="predicted"/>
<dbReference type="Proteomes" id="UP000503462">
    <property type="component" value="Chromosome 2"/>
</dbReference>
<reference evidence="2 3" key="1">
    <citation type="journal article" date="2016" name="Sci. Rep.">
        <title>Peltaster fructicola genome reveals evolution from an invasive phytopathogen to an ectophytic parasite.</title>
        <authorList>
            <person name="Xu C."/>
            <person name="Chen H."/>
            <person name="Gleason M.L."/>
            <person name="Xu J.R."/>
            <person name="Liu H."/>
            <person name="Zhang R."/>
            <person name="Sun G."/>
        </authorList>
    </citation>
    <scope>NUCLEOTIDE SEQUENCE [LARGE SCALE GENOMIC DNA]</scope>
    <source>
        <strain evidence="2 3">LNHT1506</strain>
    </source>
</reference>
<evidence type="ECO:0000313" key="3">
    <source>
        <dbReference type="Proteomes" id="UP000503462"/>
    </source>
</evidence>
<dbReference type="InterPro" id="IPR008701">
    <property type="entry name" value="NPP1"/>
</dbReference>
<dbReference type="EMBL" id="CP051140">
    <property type="protein sequence ID" value="QIW96770.1"/>
    <property type="molecule type" value="Genomic_DNA"/>
</dbReference>
<protein>
    <submittedName>
        <fullName evidence="2">Uncharacterized protein</fullName>
    </submittedName>
</protein>
<dbReference type="AlphaFoldDB" id="A0A6H0XQ45"/>
<keyword evidence="1" id="KW-0732">Signal</keyword>
<dbReference type="PANTHER" id="PTHR33657:SF6">
    <property type="entry name" value="SECRETED PROTEIN"/>
    <property type="match status" value="1"/>
</dbReference>
<organism evidence="2 3">
    <name type="scientific">Peltaster fructicola</name>
    <dbReference type="NCBI Taxonomy" id="286661"/>
    <lineage>
        <taxon>Eukaryota</taxon>
        <taxon>Fungi</taxon>
        <taxon>Dikarya</taxon>
        <taxon>Ascomycota</taxon>
        <taxon>Pezizomycotina</taxon>
        <taxon>Dothideomycetes</taxon>
        <taxon>Dothideomycetes incertae sedis</taxon>
        <taxon>Peltaster</taxon>
    </lineage>
</organism>